<evidence type="ECO:0000256" key="7">
    <source>
        <dbReference type="SAM" id="MobiDB-lite"/>
    </source>
</evidence>
<dbReference type="CDD" id="cd11651">
    <property type="entry name" value="YPK1_N_like"/>
    <property type="match status" value="1"/>
</dbReference>
<feature type="compositionally biased region" description="Basic and acidic residues" evidence="7">
    <location>
        <begin position="106"/>
        <end position="137"/>
    </location>
</feature>
<dbReference type="OrthoDB" id="5221833at2759"/>
<evidence type="ECO:0000256" key="4">
    <source>
        <dbReference type="ARBA" id="ARBA00022777"/>
    </source>
</evidence>
<keyword evidence="3" id="KW-0547">Nucleotide-binding</keyword>
<evidence type="ECO:0008006" key="12">
    <source>
        <dbReference type="Google" id="ProtNLM"/>
    </source>
</evidence>
<evidence type="ECO:0000256" key="3">
    <source>
        <dbReference type="ARBA" id="ARBA00022741"/>
    </source>
</evidence>
<proteinExistence type="predicted"/>
<evidence type="ECO:0000259" key="9">
    <source>
        <dbReference type="PROSITE" id="PS51285"/>
    </source>
</evidence>
<feature type="compositionally biased region" description="Basic residues" evidence="7">
    <location>
        <begin position="138"/>
        <end position="148"/>
    </location>
</feature>
<feature type="region of interest" description="Disordered" evidence="7">
    <location>
        <begin position="973"/>
        <end position="1000"/>
    </location>
</feature>
<evidence type="ECO:0000256" key="6">
    <source>
        <dbReference type="PROSITE-ProRule" id="PRU00023"/>
    </source>
</evidence>
<accession>A0A423X7I3</accession>
<evidence type="ECO:0000256" key="2">
    <source>
        <dbReference type="ARBA" id="ARBA00022679"/>
    </source>
</evidence>
<feature type="compositionally biased region" description="Basic and acidic residues" evidence="7">
    <location>
        <begin position="304"/>
        <end position="314"/>
    </location>
</feature>
<organism evidence="10 11">
    <name type="scientific">Cytospora leucostoma</name>
    <dbReference type="NCBI Taxonomy" id="1230097"/>
    <lineage>
        <taxon>Eukaryota</taxon>
        <taxon>Fungi</taxon>
        <taxon>Dikarya</taxon>
        <taxon>Ascomycota</taxon>
        <taxon>Pezizomycotina</taxon>
        <taxon>Sordariomycetes</taxon>
        <taxon>Sordariomycetidae</taxon>
        <taxon>Diaporthales</taxon>
        <taxon>Cytosporaceae</taxon>
        <taxon>Cytospora</taxon>
    </lineage>
</organism>
<keyword evidence="5" id="KW-0067">ATP-binding</keyword>
<sequence>MWAYDDGRGHRTRNVPSSRSARYYDDAYERATPRSSRTAYDDPQAPSQPSPRDRHRRKSIIADPNEPRSARRGVPAGVNLVASDDEQEYPHARTPRDAYGSSYPDRTSRHDVESKTSDRDRHFRDKRGNWETGEAHGLRRATSHSPRRGAREAEAGSSRNASPHASRSGRPDDDYAQAAGHHRTPKKSSAPKQYYEDDPRASYTANPPSRSRTRGGGSDEYDYMPGRPSAAEMPRPPMGDRNPYEPSHLASQAAPDEKPSKPSRRREKDYYGSGYDDVPKNGARYDRGGYSDAEELPRRSRHSKRDDDRPRRGEAGYAAPSSQRGRNRSQPAKDDYEDDPYDRVQHRPRYRQSLPPQSRSRYPEAEDPYTEKYGKSQPPRRAASMNHGDPRKSQVYEDGYGRSGGSGSGGSSSRKDKKNKNWQKQAGQMFMTHAVPVIKKEAVPFLTKAAQAYIEQKRARIKNSWAVQKEPIGNAQLISLPLDNLPEPGVLSVTLYQGIGLSAPHQYRDAFDTQRRESVALSDRGHLPWEGFSYQAHHKKCLPYAVLCFGHSRVFAGSVAGTTDNPAWAQEAIVWKFDVVRASKLWVRLYLKCPEDCQEDQEIPLGVVKIDPLFEKSEEESGSAAQWLDVQGGGTGMMRIRVHYTKKALTQMGDVNGTHCSELLIKTVTALRKKETQQLYALRTLRTVQIGAEPTTSPSLRFQIDSPFIAPLMFACQSQSGLHLLSPFVAGEHLFCRLQRDGLFDNDRSRFYAAELLCALKYLHNLDFVYSRLGPKNILINSLGHITIVDQDIFLAAREIEVRAADIASWYPAPEVLLGQGHSKSSDWWTFGCILFEMLTGMPPFYDEDSDQAHRNIFSGSLALPSFLHSRTRDILSKLLHHDSGHRLGAQGPAKIEAHDFFNGIDWDRLERCEYEPAYKPRCVATRFKDRQPPPITMDMFIGFKYSRPDIQTDNSTALQDGNLEMVKPVPIQDLPAKAPNPPTTADHPHPTTQPRATPDEDADWELVSEEMGTPQDADWELVWEETPQLYMLRDSRTNTSRKIPSRRLLYTNSHLPMTLQEKKEEALEWALKAGNIQAVHQLLDTDTKGTSMDLNIHFRSGQVAPLEWAAEHENTALVELFLHHGADPNFFGPINVDTQAGARVALHRAVSKRNQALALLLLPRTHNRVLRTRALGLAVDQGDEGMVAALLEAGGSVQCDFDVADRPPPPPTSGGGCYFKDISYPEEFLPPLIRAIRAGSVPLVRLLLAHGADPNVGYHNLPSELGISFYSFRLSCGRAAQLAMSLGHREIVQLLLACGADIGLAQPVWKWHTCGMIPRKEFLEITSGLRRAVGEMGLV</sequence>
<dbReference type="GO" id="GO:0004674">
    <property type="term" value="F:protein serine/threonine kinase activity"/>
    <property type="evidence" value="ECO:0007669"/>
    <property type="project" value="UniProtKB-KW"/>
</dbReference>
<dbReference type="InterPro" id="IPR000961">
    <property type="entry name" value="AGC-kinase_C"/>
</dbReference>
<comment type="caution">
    <text evidence="10">The sequence shown here is derived from an EMBL/GenBank/DDBJ whole genome shotgun (WGS) entry which is preliminary data.</text>
</comment>
<dbReference type="InterPro" id="IPR002110">
    <property type="entry name" value="Ankyrin_rpt"/>
</dbReference>
<keyword evidence="1" id="KW-0723">Serine/threonine-protein kinase</keyword>
<evidence type="ECO:0000256" key="1">
    <source>
        <dbReference type="ARBA" id="ARBA00022527"/>
    </source>
</evidence>
<feature type="domain" description="AGC-kinase C-terminal" evidence="9">
    <location>
        <begin position="903"/>
        <end position="956"/>
    </location>
</feature>
<dbReference type="Gene3D" id="3.30.200.20">
    <property type="entry name" value="Phosphorylase Kinase, domain 1"/>
    <property type="match status" value="1"/>
</dbReference>
<dbReference type="SMART" id="SM00220">
    <property type="entry name" value="S_TKc"/>
    <property type="match status" value="1"/>
</dbReference>
<keyword evidence="11" id="KW-1185">Reference proteome</keyword>
<dbReference type="GO" id="GO:0005524">
    <property type="term" value="F:ATP binding"/>
    <property type="evidence" value="ECO:0007669"/>
    <property type="project" value="UniProtKB-KW"/>
</dbReference>
<feature type="compositionally biased region" description="Basic and acidic residues" evidence="7">
    <location>
        <begin position="255"/>
        <end position="270"/>
    </location>
</feature>
<dbReference type="Proteomes" id="UP000285146">
    <property type="component" value="Unassembled WGS sequence"/>
</dbReference>
<dbReference type="PROSITE" id="PS50011">
    <property type="entry name" value="PROTEIN_KINASE_DOM"/>
    <property type="match status" value="1"/>
</dbReference>
<evidence type="ECO:0000313" key="11">
    <source>
        <dbReference type="Proteomes" id="UP000285146"/>
    </source>
</evidence>
<dbReference type="SMART" id="SM00248">
    <property type="entry name" value="ANK"/>
    <property type="match status" value="5"/>
</dbReference>
<dbReference type="Gene3D" id="1.25.40.20">
    <property type="entry name" value="Ankyrin repeat-containing domain"/>
    <property type="match status" value="1"/>
</dbReference>
<protein>
    <recommendedName>
        <fullName evidence="12">Protein kinase domain-containing protein</fullName>
    </recommendedName>
</protein>
<evidence type="ECO:0000256" key="5">
    <source>
        <dbReference type="ARBA" id="ARBA00022840"/>
    </source>
</evidence>
<dbReference type="PROSITE" id="PS51285">
    <property type="entry name" value="AGC_KINASE_CTER"/>
    <property type="match status" value="1"/>
</dbReference>
<dbReference type="SUPFAM" id="SSF56112">
    <property type="entry name" value="Protein kinase-like (PK-like)"/>
    <property type="match status" value="1"/>
</dbReference>
<dbReference type="Gene3D" id="1.10.510.10">
    <property type="entry name" value="Transferase(Phosphotransferase) domain 1"/>
    <property type="match status" value="1"/>
</dbReference>
<evidence type="ECO:0000259" key="8">
    <source>
        <dbReference type="PROSITE" id="PS50011"/>
    </source>
</evidence>
<keyword evidence="6" id="KW-0040">ANK repeat</keyword>
<dbReference type="InterPro" id="IPR011009">
    <property type="entry name" value="Kinase-like_dom_sf"/>
</dbReference>
<dbReference type="Pfam" id="PF00023">
    <property type="entry name" value="Ank"/>
    <property type="match status" value="1"/>
</dbReference>
<dbReference type="PANTHER" id="PTHR24351">
    <property type="entry name" value="RIBOSOMAL PROTEIN S6 KINASE"/>
    <property type="match status" value="1"/>
</dbReference>
<feature type="domain" description="Protein kinase" evidence="8">
    <location>
        <begin position="625"/>
        <end position="902"/>
    </location>
</feature>
<keyword evidence="2" id="KW-0808">Transferase</keyword>
<dbReference type="Pfam" id="PF00069">
    <property type="entry name" value="Pkinase"/>
    <property type="match status" value="1"/>
</dbReference>
<feature type="compositionally biased region" description="Basic and acidic residues" evidence="7">
    <location>
        <begin position="361"/>
        <end position="374"/>
    </location>
</feature>
<dbReference type="EMBL" id="LKEB01000024">
    <property type="protein sequence ID" value="ROW11998.1"/>
    <property type="molecule type" value="Genomic_DNA"/>
</dbReference>
<feature type="region of interest" description="Disordered" evidence="7">
    <location>
        <begin position="1"/>
        <end position="423"/>
    </location>
</feature>
<feature type="compositionally biased region" description="Polar residues" evidence="7">
    <location>
        <begin position="320"/>
        <end position="330"/>
    </location>
</feature>
<keyword evidence="4" id="KW-0418">Kinase</keyword>
<gene>
    <name evidence="10" type="ORF">VPNG_05261</name>
</gene>
<feature type="repeat" description="ANK" evidence="6">
    <location>
        <begin position="1228"/>
        <end position="1260"/>
    </location>
</feature>
<dbReference type="SUPFAM" id="SSF48403">
    <property type="entry name" value="Ankyrin repeat"/>
    <property type="match status" value="1"/>
</dbReference>
<feature type="compositionally biased region" description="Basic and acidic residues" evidence="7">
    <location>
        <begin position="277"/>
        <end position="289"/>
    </location>
</feature>
<name>A0A423X7I3_9PEZI</name>
<dbReference type="InterPro" id="IPR036770">
    <property type="entry name" value="Ankyrin_rpt-contain_sf"/>
</dbReference>
<feature type="compositionally biased region" description="Basic and acidic residues" evidence="7">
    <location>
        <begin position="22"/>
        <end position="32"/>
    </location>
</feature>
<dbReference type="InParanoid" id="A0A423X7I3"/>
<dbReference type="STRING" id="1230097.A0A423X7I3"/>
<reference evidence="10 11" key="1">
    <citation type="submission" date="2015-09" db="EMBL/GenBank/DDBJ databases">
        <title>Host preference determinants of Valsa canker pathogens revealed by comparative genomics.</title>
        <authorList>
            <person name="Yin Z."/>
            <person name="Huang L."/>
        </authorList>
    </citation>
    <scope>NUCLEOTIDE SEQUENCE [LARGE SCALE GENOMIC DNA]</scope>
    <source>
        <strain evidence="10 11">SXYLt</strain>
    </source>
</reference>
<evidence type="ECO:0000313" key="10">
    <source>
        <dbReference type="EMBL" id="ROW11998.1"/>
    </source>
</evidence>
<feature type="compositionally biased region" description="Gly residues" evidence="7">
    <location>
        <begin position="401"/>
        <end position="410"/>
    </location>
</feature>
<dbReference type="PROSITE" id="PS50088">
    <property type="entry name" value="ANK_REPEAT"/>
    <property type="match status" value="1"/>
</dbReference>
<dbReference type="InterPro" id="IPR000719">
    <property type="entry name" value="Prot_kinase_dom"/>
</dbReference>